<dbReference type="AlphaFoldDB" id="A0A4W4F348"/>
<organism evidence="16 17">
    <name type="scientific">Electrophorus electricus</name>
    <name type="common">Electric eel</name>
    <name type="synonym">Gymnotus electricus</name>
    <dbReference type="NCBI Taxonomy" id="8005"/>
    <lineage>
        <taxon>Eukaryota</taxon>
        <taxon>Metazoa</taxon>
        <taxon>Chordata</taxon>
        <taxon>Craniata</taxon>
        <taxon>Vertebrata</taxon>
        <taxon>Euteleostomi</taxon>
        <taxon>Actinopterygii</taxon>
        <taxon>Neopterygii</taxon>
        <taxon>Teleostei</taxon>
        <taxon>Ostariophysi</taxon>
        <taxon>Gymnotiformes</taxon>
        <taxon>Gymnotoidei</taxon>
        <taxon>Gymnotidae</taxon>
        <taxon>Electrophorus</taxon>
    </lineage>
</organism>
<dbReference type="SUPFAM" id="SSF56219">
    <property type="entry name" value="DNase I-like"/>
    <property type="match status" value="1"/>
</dbReference>
<dbReference type="InterPro" id="IPR038772">
    <property type="entry name" value="Sph/SMPD2-like"/>
</dbReference>
<protein>
    <recommendedName>
        <fullName evidence="5">sphingomyelin phosphodiesterase</fullName>
        <ecNumber evidence="5">3.1.4.12</ecNumber>
    </recommendedName>
</protein>
<evidence type="ECO:0000256" key="9">
    <source>
        <dbReference type="ARBA" id="ARBA00022842"/>
    </source>
</evidence>
<evidence type="ECO:0000256" key="8">
    <source>
        <dbReference type="ARBA" id="ARBA00022801"/>
    </source>
</evidence>
<sequence length="415" mass="46219">RAMAAQVKLRVFSLNCWGIHFLSNKCAQRYEMIGDLLEREHHDIVLLQEVWSERDFLFLKRKLVSSHPYSHYFRSGVIGSGLAVFSKHHVQDALLSPYTLNGYPFMVHHGDWFGGKAVGLVILDVFGLKTNVYITHLHAEYSRTKDDYLPHRIVQSWELLQFVRHTTGNADVVIVGGDLNMHPKDLGNRLIRAHTGLRDCYLDTNMFEGCEEGITLIADNHFTKKQDLIPFEKGIRIDYILIKGSGSVNVRCESMSTTKGSVPDKPFPYSDHEALTTELVILCSEGTASLPVSEQINTTVQACAVVKEGLDRTEALQVKAMRMLAAGLLLLLLQLLVFCSGGCASLSMWLLGAACLGLLVSGTLLYIFFTMQLKALREAEAQMKLSSANLQARLSGLSGSVPSLFDCSPKLQREE</sequence>
<dbReference type="GeneTree" id="ENSGT00390000009166"/>
<dbReference type="PANTHER" id="PTHR16320">
    <property type="entry name" value="SPHINGOMYELINASE FAMILY MEMBER"/>
    <property type="match status" value="1"/>
</dbReference>
<dbReference type="Ensembl" id="ENSEEET00000018331.2">
    <property type="protein sequence ID" value="ENSEEEP00000018130.1"/>
    <property type="gene ID" value="ENSEEEG00000008916.2"/>
</dbReference>
<evidence type="ECO:0000313" key="16">
    <source>
        <dbReference type="Ensembl" id="ENSEEEP00000018130.1"/>
    </source>
</evidence>
<evidence type="ECO:0000256" key="10">
    <source>
        <dbReference type="ARBA" id="ARBA00022919"/>
    </source>
</evidence>
<reference evidence="17" key="1">
    <citation type="journal article" date="2014" name="Science">
        <title>Nonhuman genetics. Genomic basis for the convergent evolution of electric organs.</title>
        <authorList>
            <person name="Gallant J.R."/>
            <person name="Traeger L.L."/>
            <person name="Volkening J.D."/>
            <person name="Moffett H."/>
            <person name="Chen P.H."/>
            <person name="Novina C.D."/>
            <person name="Phillips G.N.Jr."/>
            <person name="Anand R."/>
            <person name="Wells G.B."/>
            <person name="Pinch M."/>
            <person name="Guth R."/>
            <person name="Unguez G.A."/>
            <person name="Albert J.S."/>
            <person name="Zakon H.H."/>
            <person name="Samanta M.P."/>
            <person name="Sussman M.R."/>
        </authorList>
    </citation>
    <scope>NUCLEOTIDE SEQUENCE [LARGE SCALE GENOMIC DNA]</scope>
</reference>
<evidence type="ECO:0000256" key="11">
    <source>
        <dbReference type="ARBA" id="ARBA00022989"/>
    </source>
</evidence>
<reference evidence="16" key="5">
    <citation type="submission" date="2025-09" db="UniProtKB">
        <authorList>
            <consortium name="Ensembl"/>
        </authorList>
    </citation>
    <scope>IDENTIFICATION</scope>
</reference>
<keyword evidence="10" id="KW-0746">Sphingolipid metabolism</keyword>
<keyword evidence="12" id="KW-0443">Lipid metabolism</keyword>
<dbReference type="GO" id="GO:0006665">
    <property type="term" value="P:sphingolipid metabolic process"/>
    <property type="evidence" value="ECO:0007669"/>
    <property type="project" value="UniProtKB-KW"/>
</dbReference>
<dbReference type="InterPro" id="IPR036691">
    <property type="entry name" value="Endo/exonu/phosph_ase_sf"/>
</dbReference>
<dbReference type="EC" id="3.1.4.12" evidence="5"/>
<comment type="similarity">
    <text evidence="4">Belongs to the neutral sphingomyelinase family.</text>
</comment>
<evidence type="ECO:0000256" key="3">
    <source>
        <dbReference type="ARBA" id="ARBA00004991"/>
    </source>
</evidence>
<keyword evidence="9" id="KW-0460">Magnesium</keyword>
<evidence type="ECO:0000256" key="1">
    <source>
        <dbReference type="ARBA" id="ARBA00004141"/>
    </source>
</evidence>
<dbReference type="GO" id="GO:0004767">
    <property type="term" value="F:sphingomyelin phosphodiesterase activity"/>
    <property type="evidence" value="ECO:0007669"/>
    <property type="project" value="UniProtKB-EC"/>
</dbReference>
<evidence type="ECO:0000256" key="5">
    <source>
        <dbReference type="ARBA" id="ARBA00012369"/>
    </source>
</evidence>
<keyword evidence="17" id="KW-1185">Reference proteome</keyword>
<dbReference type="Gene3D" id="3.60.10.10">
    <property type="entry name" value="Endonuclease/exonuclease/phosphatase"/>
    <property type="match status" value="1"/>
</dbReference>
<evidence type="ECO:0000256" key="4">
    <source>
        <dbReference type="ARBA" id="ARBA00006335"/>
    </source>
</evidence>
<evidence type="ECO:0000256" key="12">
    <source>
        <dbReference type="ARBA" id="ARBA00023098"/>
    </source>
</evidence>
<keyword evidence="6 14" id="KW-0812">Transmembrane</keyword>
<comment type="pathway">
    <text evidence="3">Sphingolipid metabolism.</text>
</comment>
<keyword evidence="13 14" id="KW-0472">Membrane</keyword>
<proteinExistence type="inferred from homology"/>
<dbReference type="Pfam" id="PF03372">
    <property type="entry name" value="Exo_endo_phos"/>
    <property type="match status" value="1"/>
</dbReference>
<evidence type="ECO:0000259" key="15">
    <source>
        <dbReference type="Pfam" id="PF03372"/>
    </source>
</evidence>
<accession>A0A4W4F348</accession>
<feature type="transmembrane region" description="Helical" evidence="14">
    <location>
        <begin position="349"/>
        <end position="369"/>
    </location>
</feature>
<dbReference type="PANTHER" id="PTHR16320:SF24">
    <property type="entry name" value="PHOSPHODIESTERASE, PUTATIVE-RELATED"/>
    <property type="match status" value="1"/>
</dbReference>
<dbReference type="GO" id="GO:0016020">
    <property type="term" value="C:membrane"/>
    <property type="evidence" value="ECO:0007669"/>
    <property type="project" value="UniProtKB-SubCell"/>
</dbReference>
<comment type="subcellular location">
    <subcellularLocation>
        <location evidence="1">Membrane</location>
        <topology evidence="1">Multi-pass membrane protein</topology>
    </subcellularLocation>
</comment>
<evidence type="ECO:0000256" key="14">
    <source>
        <dbReference type="SAM" id="Phobius"/>
    </source>
</evidence>
<keyword evidence="8" id="KW-0378">Hydrolase</keyword>
<keyword evidence="11 14" id="KW-1133">Transmembrane helix</keyword>
<dbReference type="GO" id="GO:0046872">
    <property type="term" value="F:metal ion binding"/>
    <property type="evidence" value="ECO:0007669"/>
    <property type="project" value="UniProtKB-KW"/>
</dbReference>
<dbReference type="STRING" id="8005.ENSEEEP00000018130"/>
<name>A0A4W4F348_ELEEL</name>
<evidence type="ECO:0000256" key="13">
    <source>
        <dbReference type="ARBA" id="ARBA00023136"/>
    </source>
</evidence>
<evidence type="ECO:0000256" key="7">
    <source>
        <dbReference type="ARBA" id="ARBA00022723"/>
    </source>
</evidence>
<reference evidence="17" key="2">
    <citation type="journal article" date="2017" name="Sci. Adv.">
        <title>A tail of two voltages: Proteomic comparison of the three electric organs of the electric eel.</title>
        <authorList>
            <person name="Traeger L.L."/>
            <person name="Sabat G."/>
            <person name="Barrett-Wilt G.A."/>
            <person name="Wells G.B."/>
            <person name="Sussman M.R."/>
        </authorList>
    </citation>
    <scope>NUCLEOTIDE SEQUENCE [LARGE SCALE GENOMIC DNA]</scope>
</reference>
<evidence type="ECO:0000313" key="17">
    <source>
        <dbReference type="Proteomes" id="UP000314983"/>
    </source>
</evidence>
<reference evidence="16" key="3">
    <citation type="submission" date="2020-05" db="EMBL/GenBank/DDBJ databases">
        <title>Electrophorus electricus (electric eel) genome, fEleEle1, primary haplotype.</title>
        <authorList>
            <person name="Myers G."/>
            <person name="Meyer A."/>
            <person name="Fedrigo O."/>
            <person name="Formenti G."/>
            <person name="Rhie A."/>
            <person name="Tracey A."/>
            <person name="Sims Y."/>
            <person name="Jarvis E.D."/>
        </authorList>
    </citation>
    <scope>NUCLEOTIDE SEQUENCE [LARGE SCALE GENOMIC DNA]</scope>
</reference>
<feature type="transmembrane region" description="Helical" evidence="14">
    <location>
        <begin position="323"/>
        <end position="343"/>
    </location>
</feature>
<dbReference type="OMA" id="IDHILYQ"/>
<evidence type="ECO:0000256" key="2">
    <source>
        <dbReference type="ARBA" id="ARBA00004760"/>
    </source>
</evidence>
<evidence type="ECO:0000256" key="6">
    <source>
        <dbReference type="ARBA" id="ARBA00022692"/>
    </source>
</evidence>
<keyword evidence="7" id="KW-0479">Metal-binding</keyword>
<gene>
    <name evidence="16" type="primary">smpd2a</name>
</gene>
<dbReference type="Proteomes" id="UP000314983">
    <property type="component" value="Chromosome 24"/>
</dbReference>
<feature type="domain" description="Endonuclease/exonuclease/phosphatase" evidence="15">
    <location>
        <begin position="13"/>
        <end position="272"/>
    </location>
</feature>
<comment type="pathway">
    <text evidence="2">Lipid metabolism; sphingolipid metabolism.</text>
</comment>
<reference evidence="16" key="4">
    <citation type="submission" date="2025-08" db="UniProtKB">
        <authorList>
            <consortium name="Ensembl"/>
        </authorList>
    </citation>
    <scope>IDENTIFICATION</scope>
</reference>
<dbReference type="InterPro" id="IPR005135">
    <property type="entry name" value="Endo/exonuclease/phosphatase"/>
</dbReference>